<sequence>MVKKIVILADGTGNGRLVQVSNINRLSQALCLSNKNQVVYYIPGVGTEGFKPLAMLDGATGFGVPSNVRKLYRFLSWNWEPDAAIYMFGFSRGAFTVRMLIDLIHKQGLLPTEFNRKRVTHQEMVRNSNDAWRAFCAQDEERKKNIWVLLRLPKLRDAVLGAWKQLRGQPSYADVKEEASDRAPENISIDFVGLFDTVEAYGVPIEEMRDVIHRFVFPIKFGGDHTMWERVLRIRQALSLDDERLTFHPIRVSLLEDDLKEPDDDLRKPKPKRIEEVWFAGVHSDVGGGYPDDMTAHCPLVWMIREVENVEADRALNFHATALAEFRRTATPFGPLHNSRAGAAVLYRYDPRQVELEDPDKHPYCRPTVHHTVVERLVDGSDDYAPLALGEISADVAARGAKGADVLMPDGSITRAETGSDYTLIREADRASEPENLHSDGSELYIAKGAMKKLDAPDRNEMEIARDYVWLNRIAYFFFVALFVTALALPVIAPAIEDFNKGVWSQISGIALPFQWLLHVLGPIGDALSRFMSGFENVLRGMGDTILSITPSYLYAHVKAALNHPFFSIALVIGYFFLRYKSDAYEDATRYHARLAWNIQNDKLKTDIEPKPSGLSKKVRALRNSPAARSVLKAGRALTPVAYALVFVIAPVFIAVNRIGFNYLEGSGRICKGPNPPEWVSRASGRFTTSDPCWASGWMLERGGAYRLTISIDPEKDDPWLDQLMLTDPYGFEGRGFVYSAGVALRRWPSASWFSPIARIGERGDVEWPLTPVDGGGALSRYGKKCSSLPSDYANSAEHASFCATHKHLKSCAGSELSLGIGDPLPPEELDAAKKAWAQDSFVYEGRSCTTTFPRKTFVSEFIASDTGEFFLFVNDAVHIAWPAREQISYRNNTGSANVSIERLPRVEMPATSASSAP</sequence>
<dbReference type="RefSeq" id="WP_123176522.1">
    <property type="nucleotide sequence ID" value="NZ_QWDD01000001.1"/>
</dbReference>
<proteinExistence type="predicted"/>
<dbReference type="Pfam" id="PF09994">
    <property type="entry name" value="T6SS_Tle1-like_cat"/>
    <property type="match status" value="1"/>
</dbReference>
<feature type="transmembrane region" description="Helical" evidence="1">
    <location>
        <begin position="474"/>
        <end position="496"/>
    </location>
</feature>
<reference evidence="3 4" key="1">
    <citation type="submission" date="2018-08" db="EMBL/GenBank/DDBJ databases">
        <title>Genome sequence of Methylocystis hirsuta CSC1, a methanotroph able to accumulate PHAs.</title>
        <authorList>
            <person name="Bordel S."/>
            <person name="Rodriguez E."/>
            <person name="Gancedo J."/>
            <person name="Munoz R."/>
        </authorList>
    </citation>
    <scope>NUCLEOTIDE SEQUENCE [LARGE SCALE GENOMIC DNA]</scope>
    <source>
        <strain evidence="3 4">CSC1</strain>
    </source>
</reference>
<keyword evidence="1" id="KW-0812">Transmembrane</keyword>
<name>A0A3M9XRE6_9HYPH</name>
<keyword evidence="4" id="KW-1185">Reference proteome</keyword>
<dbReference type="AlphaFoldDB" id="A0A3M9XRE6"/>
<evidence type="ECO:0000259" key="2">
    <source>
        <dbReference type="Pfam" id="PF09994"/>
    </source>
</evidence>
<comment type="caution">
    <text evidence="3">The sequence shown here is derived from an EMBL/GenBank/DDBJ whole genome shotgun (WGS) entry which is preliminary data.</text>
</comment>
<feature type="transmembrane region" description="Helical" evidence="1">
    <location>
        <begin position="637"/>
        <end position="656"/>
    </location>
</feature>
<organism evidence="3 4">
    <name type="scientific">Methylocystis hirsuta</name>
    <dbReference type="NCBI Taxonomy" id="369798"/>
    <lineage>
        <taxon>Bacteria</taxon>
        <taxon>Pseudomonadati</taxon>
        <taxon>Pseudomonadota</taxon>
        <taxon>Alphaproteobacteria</taxon>
        <taxon>Hyphomicrobiales</taxon>
        <taxon>Methylocystaceae</taxon>
        <taxon>Methylocystis</taxon>
    </lineage>
</organism>
<dbReference type="Proteomes" id="UP000268623">
    <property type="component" value="Unassembled WGS sequence"/>
</dbReference>
<gene>
    <name evidence="3" type="ORF">D1O30_14465</name>
</gene>
<protein>
    <submittedName>
        <fullName evidence="3">DUF2235 domain-containing protein</fullName>
    </submittedName>
</protein>
<keyword evidence="1" id="KW-0472">Membrane</keyword>
<dbReference type="InterPro" id="IPR018712">
    <property type="entry name" value="Tle1-like_cat"/>
</dbReference>
<keyword evidence="1" id="KW-1133">Transmembrane helix</keyword>
<dbReference type="EMBL" id="QWDD01000001">
    <property type="protein sequence ID" value="RNJ50604.1"/>
    <property type="molecule type" value="Genomic_DNA"/>
</dbReference>
<feature type="transmembrane region" description="Helical" evidence="1">
    <location>
        <begin position="502"/>
        <end position="525"/>
    </location>
</feature>
<dbReference type="OrthoDB" id="4378831at2"/>
<dbReference type="PANTHER" id="PTHR33840">
    <property type="match status" value="1"/>
</dbReference>
<feature type="domain" description="T6SS Phospholipase effector Tle1-like catalytic" evidence="2">
    <location>
        <begin position="3"/>
        <end position="306"/>
    </location>
</feature>
<accession>A0A3M9XRE6</accession>
<feature type="transmembrane region" description="Helical" evidence="1">
    <location>
        <begin position="562"/>
        <end position="580"/>
    </location>
</feature>
<evidence type="ECO:0000256" key="1">
    <source>
        <dbReference type="SAM" id="Phobius"/>
    </source>
</evidence>
<evidence type="ECO:0000313" key="3">
    <source>
        <dbReference type="EMBL" id="RNJ50604.1"/>
    </source>
</evidence>
<dbReference type="PANTHER" id="PTHR33840:SF1">
    <property type="entry name" value="TLE1 PHOSPHOLIPASE DOMAIN-CONTAINING PROTEIN"/>
    <property type="match status" value="1"/>
</dbReference>
<evidence type="ECO:0000313" key="4">
    <source>
        <dbReference type="Proteomes" id="UP000268623"/>
    </source>
</evidence>